<keyword evidence="9" id="KW-1185">Reference proteome</keyword>
<dbReference type="PANTHER" id="PTHR36115">
    <property type="entry name" value="PROLINE-RICH ANTIGEN HOMOLOG-RELATED"/>
    <property type="match status" value="1"/>
</dbReference>
<dbReference type="Pfam" id="PF06271">
    <property type="entry name" value="RDD"/>
    <property type="match status" value="1"/>
</dbReference>
<evidence type="ECO:0000313" key="8">
    <source>
        <dbReference type="EMBL" id="MBB4660666.1"/>
    </source>
</evidence>
<evidence type="ECO:0000256" key="2">
    <source>
        <dbReference type="ARBA" id="ARBA00022475"/>
    </source>
</evidence>
<organism evidence="8 9">
    <name type="scientific">Conexibacter arvalis</name>
    <dbReference type="NCBI Taxonomy" id="912552"/>
    <lineage>
        <taxon>Bacteria</taxon>
        <taxon>Bacillati</taxon>
        <taxon>Actinomycetota</taxon>
        <taxon>Thermoleophilia</taxon>
        <taxon>Solirubrobacterales</taxon>
        <taxon>Conexibacteraceae</taxon>
        <taxon>Conexibacter</taxon>
    </lineage>
</organism>
<protein>
    <submittedName>
        <fullName evidence="8">Putative RDD family membrane protein YckC</fullName>
    </submittedName>
</protein>
<evidence type="ECO:0000256" key="4">
    <source>
        <dbReference type="ARBA" id="ARBA00022989"/>
    </source>
</evidence>
<dbReference type="PANTHER" id="PTHR36115:SF4">
    <property type="entry name" value="MEMBRANE PROTEIN"/>
    <property type="match status" value="1"/>
</dbReference>
<accession>A0A840I6X7</accession>
<evidence type="ECO:0000259" key="7">
    <source>
        <dbReference type="Pfam" id="PF06271"/>
    </source>
</evidence>
<name>A0A840I6X7_9ACTN</name>
<keyword evidence="4 6" id="KW-1133">Transmembrane helix</keyword>
<comment type="caution">
    <text evidence="8">The sequence shown here is derived from an EMBL/GenBank/DDBJ whole genome shotgun (WGS) entry which is preliminary data.</text>
</comment>
<comment type="subcellular location">
    <subcellularLocation>
        <location evidence="1">Cell membrane</location>
        <topology evidence="1">Multi-pass membrane protein</topology>
    </subcellularLocation>
</comment>
<evidence type="ECO:0000256" key="5">
    <source>
        <dbReference type="ARBA" id="ARBA00023136"/>
    </source>
</evidence>
<evidence type="ECO:0000256" key="1">
    <source>
        <dbReference type="ARBA" id="ARBA00004651"/>
    </source>
</evidence>
<dbReference type="InterPro" id="IPR051791">
    <property type="entry name" value="Pra-immunoreactive"/>
</dbReference>
<evidence type="ECO:0000256" key="3">
    <source>
        <dbReference type="ARBA" id="ARBA00022692"/>
    </source>
</evidence>
<keyword evidence="5 6" id="KW-0472">Membrane</keyword>
<reference evidence="8 9" key="1">
    <citation type="submission" date="2020-08" db="EMBL/GenBank/DDBJ databases">
        <title>Genomic Encyclopedia of Archaeal and Bacterial Type Strains, Phase II (KMG-II): from individual species to whole genera.</title>
        <authorList>
            <person name="Goeker M."/>
        </authorList>
    </citation>
    <scope>NUCLEOTIDE SEQUENCE [LARGE SCALE GENOMIC DNA]</scope>
    <source>
        <strain evidence="8 9">DSM 23288</strain>
    </source>
</reference>
<sequence length="167" mass="17509">MPAAATAARPGRYVGLVTRAIAFTADAVLLNAVAIATAAAVALAFTVLTLPSELKPVALAVGGAAYLTWTVAYFAVCWSTTGQTPGARLMRFRVCDEDGATISPRRALLRFVALTLAAIPLFAGFLPILVDDRRRGFHDRVAGTVVVDADGPARGAAARPHPRPEDR</sequence>
<keyword evidence="2" id="KW-1003">Cell membrane</keyword>
<gene>
    <name evidence="8" type="ORF">BDZ31_000239</name>
</gene>
<dbReference type="AlphaFoldDB" id="A0A840I6X7"/>
<feature type="transmembrane region" description="Helical" evidence="6">
    <location>
        <begin position="57"/>
        <end position="76"/>
    </location>
</feature>
<proteinExistence type="predicted"/>
<dbReference type="RefSeq" id="WP_183338184.1">
    <property type="nucleotide sequence ID" value="NZ_JACHNU010000001.1"/>
</dbReference>
<dbReference type="InterPro" id="IPR010432">
    <property type="entry name" value="RDD"/>
</dbReference>
<dbReference type="Proteomes" id="UP000585272">
    <property type="component" value="Unassembled WGS sequence"/>
</dbReference>
<dbReference type="GO" id="GO:0005886">
    <property type="term" value="C:plasma membrane"/>
    <property type="evidence" value="ECO:0007669"/>
    <property type="project" value="UniProtKB-SubCell"/>
</dbReference>
<dbReference type="EMBL" id="JACHNU010000001">
    <property type="protein sequence ID" value="MBB4660666.1"/>
    <property type="molecule type" value="Genomic_DNA"/>
</dbReference>
<feature type="transmembrane region" description="Helical" evidence="6">
    <location>
        <begin position="107"/>
        <end position="130"/>
    </location>
</feature>
<evidence type="ECO:0000256" key="6">
    <source>
        <dbReference type="SAM" id="Phobius"/>
    </source>
</evidence>
<feature type="domain" description="RDD" evidence="7">
    <location>
        <begin position="13"/>
        <end position="143"/>
    </location>
</feature>
<feature type="transmembrane region" description="Helical" evidence="6">
    <location>
        <begin position="20"/>
        <end position="45"/>
    </location>
</feature>
<keyword evidence="3 6" id="KW-0812">Transmembrane</keyword>
<evidence type="ECO:0000313" key="9">
    <source>
        <dbReference type="Proteomes" id="UP000585272"/>
    </source>
</evidence>